<dbReference type="InterPro" id="IPR001810">
    <property type="entry name" value="F-box_dom"/>
</dbReference>
<evidence type="ECO:0000313" key="3">
    <source>
        <dbReference type="Proteomes" id="UP000244336"/>
    </source>
</evidence>
<gene>
    <name evidence="2" type="ORF">GQ55_7G257800</name>
</gene>
<evidence type="ECO:0000259" key="1">
    <source>
        <dbReference type="SMART" id="SM00579"/>
    </source>
</evidence>
<sequence length="424" mass="49092">MDRFVFSTTRRKRRADHGGAVEVEEGEASAHHEGPDLIGLLPDCVLGEIVSILDTEEGARTAVLSRRWRYIWRSAPRNLDDRLRFIYPDRERLQVISQILDAHPGPVRRLAVRSFISSYVRRYNDWFPLPMFDALQDLVLHFPYTPDRLHRMPATALRFSCLRVLDIDNCTFSAIGFLPAFPCLTYLSLSPPRWRRLSWRTYVVEDASSLERLVMHETKYGPSVRIPGPTKLKMLGYLGNGFPIIQLGHTIFKAMVPVSLADQFSMVTILALDMPQLKLKVVIGYLKCFPCLEKLHVKVLLADPFLLTYAWDSYKCALRWDPSSRIECLNRSLKTIVLQLYGGRRTHVEFAKFFIKRARVLELMKFCSIRADTTRWHQKQHRQLNINSRASRRAKFLFVRQCDSPSRFGMDNTTNLSTLLLFNA</sequence>
<feature type="domain" description="FBD" evidence="1">
    <location>
        <begin position="327"/>
        <end position="399"/>
    </location>
</feature>
<dbReference type="InterPro" id="IPR055411">
    <property type="entry name" value="LRR_FXL15/At3g58940/PEG3-like"/>
</dbReference>
<dbReference type="Gene3D" id="3.80.10.10">
    <property type="entry name" value="Ribonuclease Inhibitor"/>
    <property type="match status" value="1"/>
</dbReference>
<dbReference type="Pfam" id="PF08387">
    <property type="entry name" value="FBD"/>
    <property type="match status" value="1"/>
</dbReference>
<organism evidence="2 3">
    <name type="scientific">Panicum hallii var. hallii</name>
    <dbReference type="NCBI Taxonomy" id="1504633"/>
    <lineage>
        <taxon>Eukaryota</taxon>
        <taxon>Viridiplantae</taxon>
        <taxon>Streptophyta</taxon>
        <taxon>Embryophyta</taxon>
        <taxon>Tracheophyta</taxon>
        <taxon>Spermatophyta</taxon>
        <taxon>Magnoliopsida</taxon>
        <taxon>Liliopsida</taxon>
        <taxon>Poales</taxon>
        <taxon>Poaceae</taxon>
        <taxon>PACMAD clade</taxon>
        <taxon>Panicoideae</taxon>
        <taxon>Panicodae</taxon>
        <taxon>Paniceae</taxon>
        <taxon>Panicinae</taxon>
        <taxon>Panicum</taxon>
        <taxon>Panicum sect. Panicum</taxon>
    </lineage>
</organism>
<reference evidence="2 3" key="1">
    <citation type="submission" date="2018-04" db="EMBL/GenBank/DDBJ databases">
        <title>WGS assembly of Panicum hallii var. hallii HAL2.</title>
        <authorList>
            <person name="Lovell J."/>
            <person name="Jenkins J."/>
            <person name="Lowry D."/>
            <person name="Mamidi S."/>
            <person name="Sreedasyam A."/>
            <person name="Weng X."/>
            <person name="Barry K."/>
            <person name="Bonette J."/>
            <person name="Campitelli B."/>
            <person name="Daum C."/>
            <person name="Gordon S."/>
            <person name="Gould B."/>
            <person name="Lipzen A."/>
            <person name="MacQueen A."/>
            <person name="Palacio-Mejia J."/>
            <person name="Plott C."/>
            <person name="Shakirov E."/>
            <person name="Shu S."/>
            <person name="Yoshinaga Y."/>
            <person name="Zane M."/>
            <person name="Rokhsar D."/>
            <person name="Grimwood J."/>
            <person name="Schmutz J."/>
            <person name="Juenger T."/>
        </authorList>
    </citation>
    <scope>NUCLEOTIDE SEQUENCE [LARGE SCALE GENOMIC DNA]</scope>
    <source>
        <strain evidence="3">cv. HAL2</strain>
    </source>
</reference>
<dbReference type="PANTHER" id="PTHR32141">
    <property type="match status" value="1"/>
</dbReference>
<dbReference type="SUPFAM" id="SSF52058">
    <property type="entry name" value="L domain-like"/>
    <property type="match status" value="1"/>
</dbReference>
<evidence type="ECO:0000313" key="2">
    <source>
        <dbReference type="EMBL" id="PUZ48597.1"/>
    </source>
</evidence>
<protein>
    <recommendedName>
        <fullName evidence="1">FBD domain-containing protein</fullName>
    </recommendedName>
</protein>
<accession>A0A2T7CZ32</accession>
<dbReference type="Pfam" id="PF24758">
    <property type="entry name" value="LRR_At5g56370"/>
    <property type="match status" value="2"/>
</dbReference>
<dbReference type="EMBL" id="CM009755">
    <property type="protein sequence ID" value="PUZ48597.1"/>
    <property type="molecule type" value="Genomic_DNA"/>
</dbReference>
<dbReference type="Proteomes" id="UP000244336">
    <property type="component" value="Chromosome 7"/>
</dbReference>
<dbReference type="Gramene" id="PUZ48597">
    <property type="protein sequence ID" value="PUZ48597"/>
    <property type="gene ID" value="GQ55_7G257800"/>
</dbReference>
<dbReference type="SMART" id="SM00579">
    <property type="entry name" value="FBD"/>
    <property type="match status" value="1"/>
</dbReference>
<keyword evidence="3" id="KW-1185">Reference proteome</keyword>
<dbReference type="InterPro" id="IPR055302">
    <property type="entry name" value="F-box_dom-containing"/>
</dbReference>
<dbReference type="InterPro" id="IPR032675">
    <property type="entry name" value="LRR_dom_sf"/>
</dbReference>
<dbReference type="InterPro" id="IPR006566">
    <property type="entry name" value="FBD"/>
</dbReference>
<dbReference type="Pfam" id="PF00646">
    <property type="entry name" value="F-box"/>
    <property type="match status" value="1"/>
</dbReference>
<proteinExistence type="predicted"/>
<dbReference type="SUPFAM" id="SSF81383">
    <property type="entry name" value="F-box domain"/>
    <property type="match status" value="1"/>
</dbReference>
<dbReference type="OrthoDB" id="690805at2759"/>
<dbReference type="PANTHER" id="PTHR32141:SF179">
    <property type="entry name" value="F-BOX DOMAIN-CONTAINING PROTEIN"/>
    <property type="match status" value="1"/>
</dbReference>
<name>A0A2T7CZ32_9POAL</name>
<dbReference type="InterPro" id="IPR036047">
    <property type="entry name" value="F-box-like_dom_sf"/>
</dbReference>
<dbReference type="AlphaFoldDB" id="A0A2T7CZ32"/>